<evidence type="ECO:0000313" key="6">
    <source>
        <dbReference type="EMBL" id="MFC7200280.1"/>
    </source>
</evidence>
<evidence type="ECO:0000256" key="4">
    <source>
        <dbReference type="HAMAP-Rule" id="MF_00508"/>
    </source>
</evidence>
<proteinExistence type="inferred from homology"/>
<dbReference type="Pfam" id="PF00338">
    <property type="entry name" value="Ribosomal_S10"/>
    <property type="match status" value="1"/>
</dbReference>
<dbReference type="EMBL" id="JBHTAR010000011">
    <property type="protein sequence ID" value="MFC7200280.1"/>
    <property type="molecule type" value="Genomic_DNA"/>
</dbReference>
<dbReference type="InterPro" id="IPR001848">
    <property type="entry name" value="Ribosomal_uS10"/>
</dbReference>
<accession>A0ABD5Z547</accession>
<dbReference type="GO" id="GO:0005840">
    <property type="term" value="C:ribosome"/>
    <property type="evidence" value="ECO:0007669"/>
    <property type="project" value="UniProtKB-KW"/>
</dbReference>
<dbReference type="SUPFAM" id="SSF54999">
    <property type="entry name" value="Ribosomal protein S10"/>
    <property type="match status" value="1"/>
</dbReference>
<keyword evidence="3 4" id="KW-0687">Ribonucleoprotein</keyword>
<dbReference type="GO" id="GO:0000049">
    <property type="term" value="F:tRNA binding"/>
    <property type="evidence" value="ECO:0007669"/>
    <property type="project" value="UniProtKB-UniRule"/>
</dbReference>
<comment type="caution">
    <text evidence="6">The sequence shown here is derived from an EMBL/GenBank/DDBJ whole genome shotgun (WGS) entry which is preliminary data.</text>
</comment>
<dbReference type="HAMAP" id="MF_00508">
    <property type="entry name" value="Ribosomal_uS10"/>
    <property type="match status" value="1"/>
</dbReference>
<dbReference type="InterPro" id="IPR027486">
    <property type="entry name" value="Ribosomal_uS10_dom"/>
</dbReference>
<evidence type="ECO:0000256" key="1">
    <source>
        <dbReference type="ARBA" id="ARBA00007102"/>
    </source>
</evidence>
<protein>
    <recommendedName>
        <fullName evidence="4">Small ribosomal subunit protein uS10</fullName>
    </recommendedName>
</protein>
<evidence type="ECO:0000313" key="7">
    <source>
        <dbReference type="Proteomes" id="UP001596447"/>
    </source>
</evidence>
<name>A0ABD5Z547_9EURY</name>
<comment type="function">
    <text evidence="4">Involved in the binding of tRNA to the ribosomes.</text>
</comment>
<dbReference type="RefSeq" id="WP_279527065.1">
    <property type="nucleotide sequence ID" value="NZ_CP122312.1"/>
</dbReference>
<dbReference type="Gene3D" id="3.30.70.600">
    <property type="entry name" value="Ribosomal protein S10 domain"/>
    <property type="match status" value="1"/>
</dbReference>
<dbReference type="AlphaFoldDB" id="A0ABD5Z547"/>
<feature type="domain" description="Small ribosomal subunit protein uS10" evidence="5">
    <location>
        <begin position="6"/>
        <end position="100"/>
    </location>
</feature>
<comment type="subunit">
    <text evidence="4">Part of the 30S ribosomal subunit.</text>
</comment>
<organism evidence="6 7">
    <name type="scientific">Halospeciosus flavus</name>
    <dbReference type="NCBI Taxonomy" id="3032283"/>
    <lineage>
        <taxon>Archaea</taxon>
        <taxon>Methanobacteriati</taxon>
        <taxon>Methanobacteriota</taxon>
        <taxon>Stenosarchaea group</taxon>
        <taxon>Halobacteria</taxon>
        <taxon>Halobacteriales</taxon>
        <taxon>Halobacteriaceae</taxon>
        <taxon>Halospeciosus</taxon>
    </lineage>
</organism>
<dbReference type="InterPro" id="IPR036838">
    <property type="entry name" value="Ribosomal_uS10_dom_sf"/>
</dbReference>
<dbReference type="GO" id="GO:0006412">
    <property type="term" value="P:translation"/>
    <property type="evidence" value="ECO:0007669"/>
    <property type="project" value="UniProtKB-UniRule"/>
</dbReference>
<reference evidence="6 7" key="1">
    <citation type="journal article" date="2019" name="Int. J. Syst. Evol. Microbiol.">
        <title>The Global Catalogue of Microorganisms (GCM) 10K type strain sequencing project: providing services to taxonomists for standard genome sequencing and annotation.</title>
        <authorList>
            <consortium name="The Broad Institute Genomics Platform"/>
            <consortium name="The Broad Institute Genome Sequencing Center for Infectious Disease"/>
            <person name="Wu L."/>
            <person name="Ma J."/>
        </authorList>
    </citation>
    <scope>NUCLEOTIDE SEQUENCE [LARGE SCALE GENOMIC DNA]</scope>
    <source>
        <strain evidence="6 7">XZGYJ-43</strain>
    </source>
</reference>
<dbReference type="Proteomes" id="UP001596447">
    <property type="component" value="Unassembled WGS sequence"/>
</dbReference>
<keyword evidence="7" id="KW-1185">Reference proteome</keyword>
<gene>
    <name evidence="4" type="primary">rps10</name>
    <name evidence="6" type="ORF">ACFQJ9_12805</name>
</gene>
<dbReference type="SMART" id="SM01403">
    <property type="entry name" value="Ribosomal_S10"/>
    <property type="match status" value="1"/>
</dbReference>
<sequence>MTFVTKLTLESGDRDTLDRVVEDIRDTVRRKGAELKGPHSEPPRENYVPLYKSLDGDESETFRSWHYTVYRRELEILGHDDLAREIMEWDYPDSISISADIERRRTVGAQ</sequence>
<dbReference type="GO" id="GO:1990904">
    <property type="term" value="C:ribonucleoprotein complex"/>
    <property type="evidence" value="ECO:0007669"/>
    <property type="project" value="UniProtKB-KW"/>
</dbReference>
<evidence type="ECO:0000256" key="2">
    <source>
        <dbReference type="ARBA" id="ARBA00022980"/>
    </source>
</evidence>
<evidence type="ECO:0000256" key="3">
    <source>
        <dbReference type="ARBA" id="ARBA00023274"/>
    </source>
</evidence>
<keyword evidence="2 4" id="KW-0689">Ribosomal protein</keyword>
<evidence type="ECO:0000259" key="5">
    <source>
        <dbReference type="SMART" id="SM01403"/>
    </source>
</evidence>
<comment type="similarity">
    <text evidence="1 4">Belongs to the universal ribosomal protein uS10 family.</text>
</comment>